<dbReference type="STRING" id="1314782.A0A165UWR5"/>
<keyword evidence="2" id="KW-1185">Reference proteome</keyword>
<dbReference type="AlphaFoldDB" id="A0A165UWR5"/>
<protein>
    <submittedName>
        <fullName evidence="1">Uncharacterized protein</fullName>
    </submittedName>
</protein>
<accession>A0A165UWR5</accession>
<evidence type="ECO:0000313" key="2">
    <source>
        <dbReference type="Proteomes" id="UP000076761"/>
    </source>
</evidence>
<dbReference type="OrthoDB" id="2748701at2759"/>
<sequence>MDRCPVEIVSEIISLACTDGGATGCSLSLVSKGMALTSEPFRFQSVALSGLRQISKFLEMSEGGPGRKIRHLFLCDRKAQEAYEAFGYGHLGLPKPDGSRLPSREWEKQYISDHKAASLFNALVLPLLQSAADVLETLSIIMFNPRQDHVFSKVLCAATFPVLADFSLRQPYTGGIPFTSASMQGYLPETCIKMPRLERLNVVLGTSLLSTNPHETNWCRFPWAGIAMALCSSASLKSIRISEMPDFDRNDRMAQVMVYFLRLGDVYLPATYPSDQFLRLPCAGPSRRRRIAIQPVLPVGGNAHNRLDKIRGQLDYLVAIDRFHTQKQTGDDGDLTLFALDPAPRAKYEDWMAEWLARQAVESHIAREDILFRNMRLV</sequence>
<dbReference type="EMBL" id="KV425556">
    <property type="protein sequence ID" value="KZT28812.1"/>
    <property type="molecule type" value="Genomic_DNA"/>
</dbReference>
<proteinExistence type="predicted"/>
<dbReference type="Proteomes" id="UP000076761">
    <property type="component" value="Unassembled WGS sequence"/>
</dbReference>
<evidence type="ECO:0000313" key="1">
    <source>
        <dbReference type="EMBL" id="KZT28812.1"/>
    </source>
</evidence>
<name>A0A165UWR5_9AGAM</name>
<organism evidence="1 2">
    <name type="scientific">Neolentinus lepideus HHB14362 ss-1</name>
    <dbReference type="NCBI Taxonomy" id="1314782"/>
    <lineage>
        <taxon>Eukaryota</taxon>
        <taxon>Fungi</taxon>
        <taxon>Dikarya</taxon>
        <taxon>Basidiomycota</taxon>
        <taxon>Agaricomycotina</taxon>
        <taxon>Agaricomycetes</taxon>
        <taxon>Gloeophyllales</taxon>
        <taxon>Gloeophyllaceae</taxon>
        <taxon>Neolentinus</taxon>
    </lineage>
</organism>
<dbReference type="InParanoid" id="A0A165UWR5"/>
<reference evidence="1 2" key="1">
    <citation type="journal article" date="2016" name="Mol. Biol. Evol.">
        <title>Comparative Genomics of Early-Diverging Mushroom-Forming Fungi Provides Insights into the Origins of Lignocellulose Decay Capabilities.</title>
        <authorList>
            <person name="Nagy L.G."/>
            <person name="Riley R."/>
            <person name="Tritt A."/>
            <person name="Adam C."/>
            <person name="Daum C."/>
            <person name="Floudas D."/>
            <person name="Sun H."/>
            <person name="Yadav J.S."/>
            <person name="Pangilinan J."/>
            <person name="Larsson K.H."/>
            <person name="Matsuura K."/>
            <person name="Barry K."/>
            <person name="Labutti K."/>
            <person name="Kuo R."/>
            <person name="Ohm R.A."/>
            <person name="Bhattacharya S.S."/>
            <person name="Shirouzu T."/>
            <person name="Yoshinaga Y."/>
            <person name="Martin F.M."/>
            <person name="Grigoriev I.V."/>
            <person name="Hibbett D.S."/>
        </authorList>
    </citation>
    <scope>NUCLEOTIDE SEQUENCE [LARGE SCALE GENOMIC DNA]</scope>
    <source>
        <strain evidence="1 2">HHB14362 ss-1</strain>
    </source>
</reference>
<gene>
    <name evidence="1" type="ORF">NEOLEDRAFT_781622</name>
</gene>